<dbReference type="InterPro" id="IPR008920">
    <property type="entry name" value="TF_FadR/GntR_C"/>
</dbReference>
<dbReference type="Gene3D" id="1.20.120.530">
    <property type="entry name" value="GntR ligand-binding domain-like"/>
    <property type="match status" value="1"/>
</dbReference>
<dbReference type="PANTHER" id="PTHR43537:SF49">
    <property type="entry name" value="TRANSCRIPTIONAL REGULATORY PROTEIN"/>
    <property type="match status" value="1"/>
</dbReference>
<dbReference type="SMART" id="SM00345">
    <property type="entry name" value="HTH_GNTR"/>
    <property type="match status" value="1"/>
</dbReference>
<feature type="domain" description="HTH gntR-type" evidence="4">
    <location>
        <begin position="14"/>
        <end position="81"/>
    </location>
</feature>
<proteinExistence type="predicted"/>
<evidence type="ECO:0000256" key="3">
    <source>
        <dbReference type="ARBA" id="ARBA00023163"/>
    </source>
</evidence>
<sequence length="228" mass="25520">MALDEAPALGLVPQTHADRAFASIEHAIVTGEFQPGSRLGEETLAARYGISRGPLREALRRLEGRGLVVRLPHAGVRVVALDRQDLIELYEIRANLEGLACRLAAQRATEAEIAALEALLHEHAADARVRSGESYFQEHGAFDFHFAVAALSKSRRLEQLLCHDHYSLTRLFRFHTSHKPDRALRAYDDHLRISAALRDRDGELAEMLMRRHVEAARRELEAMGLPGQ</sequence>
<keyword evidence="2" id="KW-0238">DNA-binding</keyword>
<dbReference type="InterPro" id="IPR036388">
    <property type="entry name" value="WH-like_DNA-bd_sf"/>
</dbReference>
<dbReference type="RefSeq" id="WP_168050744.1">
    <property type="nucleotide sequence ID" value="NZ_JAATJR010000004.1"/>
</dbReference>
<evidence type="ECO:0000256" key="1">
    <source>
        <dbReference type="ARBA" id="ARBA00023015"/>
    </source>
</evidence>
<dbReference type="EMBL" id="JAAVTX010000004">
    <property type="protein sequence ID" value="NKE46241.1"/>
    <property type="molecule type" value="Genomic_DNA"/>
</dbReference>
<dbReference type="Proteomes" id="UP000765160">
    <property type="component" value="Unassembled WGS sequence"/>
</dbReference>
<gene>
    <name evidence="5" type="ORF">HB662_15755</name>
</gene>
<keyword evidence="6" id="KW-1185">Reference proteome</keyword>
<evidence type="ECO:0000259" key="4">
    <source>
        <dbReference type="PROSITE" id="PS50949"/>
    </source>
</evidence>
<evidence type="ECO:0000313" key="5">
    <source>
        <dbReference type="EMBL" id="NKE46241.1"/>
    </source>
</evidence>
<dbReference type="SUPFAM" id="SSF48008">
    <property type="entry name" value="GntR ligand-binding domain-like"/>
    <property type="match status" value="1"/>
</dbReference>
<dbReference type="Pfam" id="PF00392">
    <property type="entry name" value="GntR"/>
    <property type="match status" value="1"/>
</dbReference>
<dbReference type="SMART" id="SM00895">
    <property type="entry name" value="FCD"/>
    <property type="match status" value="1"/>
</dbReference>
<dbReference type="InterPro" id="IPR036390">
    <property type="entry name" value="WH_DNA-bd_sf"/>
</dbReference>
<keyword evidence="1" id="KW-0805">Transcription regulation</keyword>
<dbReference type="InterPro" id="IPR000524">
    <property type="entry name" value="Tscrpt_reg_HTH_GntR"/>
</dbReference>
<dbReference type="CDD" id="cd07377">
    <property type="entry name" value="WHTH_GntR"/>
    <property type="match status" value="1"/>
</dbReference>
<dbReference type="Gene3D" id="1.10.10.10">
    <property type="entry name" value="Winged helix-like DNA-binding domain superfamily/Winged helix DNA-binding domain"/>
    <property type="match status" value="1"/>
</dbReference>
<evidence type="ECO:0000256" key="2">
    <source>
        <dbReference type="ARBA" id="ARBA00023125"/>
    </source>
</evidence>
<name>A0ABX1F1M1_9PROT</name>
<dbReference type="InterPro" id="IPR011711">
    <property type="entry name" value="GntR_C"/>
</dbReference>
<dbReference type="PANTHER" id="PTHR43537">
    <property type="entry name" value="TRANSCRIPTIONAL REGULATOR, GNTR FAMILY"/>
    <property type="match status" value="1"/>
</dbReference>
<accession>A0ABX1F1M1</accession>
<dbReference type="Pfam" id="PF07729">
    <property type="entry name" value="FCD"/>
    <property type="match status" value="1"/>
</dbReference>
<organism evidence="5 6">
    <name type="scientific">Falsiroseomonas frigidaquae</name>
    <dbReference type="NCBI Taxonomy" id="487318"/>
    <lineage>
        <taxon>Bacteria</taxon>
        <taxon>Pseudomonadati</taxon>
        <taxon>Pseudomonadota</taxon>
        <taxon>Alphaproteobacteria</taxon>
        <taxon>Acetobacterales</taxon>
        <taxon>Roseomonadaceae</taxon>
        <taxon>Falsiroseomonas</taxon>
    </lineage>
</organism>
<dbReference type="SUPFAM" id="SSF46785">
    <property type="entry name" value="Winged helix' DNA-binding domain"/>
    <property type="match status" value="1"/>
</dbReference>
<comment type="caution">
    <text evidence="5">The sequence shown here is derived from an EMBL/GenBank/DDBJ whole genome shotgun (WGS) entry which is preliminary data.</text>
</comment>
<keyword evidence="3" id="KW-0804">Transcription</keyword>
<reference evidence="5 6" key="1">
    <citation type="submission" date="2020-03" db="EMBL/GenBank/DDBJ databases">
        <title>Roseomonas selenitidurans sp. nov. isolated from soil.</title>
        <authorList>
            <person name="Liu H."/>
        </authorList>
    </citation>
    <scope>NUCLEOTIDE SEQUENCE [LARGE SCALE GENOMIC DNA]</scope>
    <source>
        <strain evidence="5 6">JCM 15073</strain>
    </source>
</reference>
<dbReference type="PRINTS" id="PR00035">
    <property type="entry name" value="HTHGNTR"/>
</dbReference>
<protein>
    <submittedName>
        <fullName evidence="5">GntR family transcriptional regulator</fullName>
    </submittedName>
</protein>
<dbReference type="PROSITE" id="PS50949">
    <property type="entry name" value="HTH_GNTR"/>
    <property type="match status" value="1"/>
</dbReference>
<evidence type="ECO:0000313" key="6">
    <source>
        <dbReference type="Proteomes" id="UP000765160"/>
    </source>
</evidence>